<gene>
    <name evidence="1" type="ORF">ECRASSUSDP1_LOCUS19299</name>
</gene>
<dbReference type="Proteomes" id="UP001295684">
    <property type="component" value="Unassembled WGS sequence"/>
</dbReference>
<dbReference type="AlphaFoldDB" id="A0AAD1XRJ2"/>
<sequence>MNSKLLREETILHSEWDFLKSLEAIQRGYPLDIRKEGKVKRTDIVHIEYNEGRQETTKSFRIDTFCSDVSQWVRLSINQRKVSKKHVKFLMNVCNLRFTKIVIVNHIKERPYKLHNIMRPLGKISSAALDIIYIERVYFSCRQFNIIFNNCWDCSLVRFRYCTLDLKKIRRMPCKKGKSKTVFIEYSKFLNGDLLHYCHDEFKVLMKYLTAETFIQSVEKMYISLMMFDSSVPELEQTFKKGNPNIDLTIKPLDELHNLFGWEC</sequence>
<evidence type="ECO:0000313" key="2">
    <source>
        <dbReference type="Proteomes" id="UP001295684"/>
    </source>
</evidence>
<dbReference type="EMBL" id="CAMPGE010019585">
    <property type="protein sequence ID" value="CAI2377908.1"/>
    <property type="molecule type" value="Genomic_DNA"/>
</dbReference>
<keyword evidence="2" id="KW-1185">Reference proteome</keyword>
<comment type="caution">
    <text evidence="1">The sequence shown here is derived from an EMBL/GenBank/DDBJ whole genome shotgun (WGS) entry which is preliminary data.</text>
</comment>
<name>A0AAD1XRJ2_EUPCR</name>
<organism evidence="1 2">
    <name type="scientific">Euplotes crassus</name>
    <dbReference type="NCBI Taxonomy" id="5936"/>
    <lineage>
        <taxon>Eukaryota</taxon>
        <taxon>Sar</taxon>
        <taxon>Alveolata</taxon>
        <taxon>Ciliophora</taxon>
        <taxon>Intramacronucleata</taxon>
        <taxon>Spirotrichea</taxon>
        <taxon>Hypotrichia</taxon>
        <taxon>Euplotida</taxon>
        <taxon>Euplotidae</taxon>
        <taxon>Moneuplotes</taxon>
    </lineage>
</organism>
<protein>
    <submittedName>
        <fullName evidence="1">Uncharacterized protein</fullName>
    </submittedName>
</protein>
<evidence type="ECO:0000313" key="1">
    <source>
        <dbReference type="EMBL" id="CAI2377908.1"/>
    </source>
</evidence>
<reference evidence="1" key="1">
    <citation type="submission" date="2023-07" db="EMBL/GenBank/DDBJ databases">
        <authorList>
            <consortium name="AG Swart"/>
            <person name="Singh M."/>
            <person name="Singh A."/>
            <person name="Seah K."/>
            <person name="Emmerich C."/>
        </authorList>
    </citation>
    <scope>NUCLEOTIDE SEQUENCE</scope>
    <source>
        <strain evidence="1">DP1</strain>
    </source>
</reference>
<proteinExistence type="predicted"/>
<accession>A0AAD1XRJ2</accession>